<comment type="subcellular location">
    <subcellularLocation>
        <location evidence="1">Nucleus</location>
    </subcellularLocation>
</comment>
<feature type="region of interest" description="Disordered" evidence="3">
    <location>
        <begin position="824"/>
        <end position="843"/>
    </location>
</feature>
<keyword evidence="2" id="KW-0539">Nucleus</keyword>
<dbReference type="AlphaFoldDB" id="A0A1J9R737"/>
<dbReference type="Proteomes" id="UP000183809">
    <property type="component" value="Unassembled WGS sequence"/>
</dbReference>
<dbReference type="CDD" id="cd00067">
    <property type="entry name" value="GAL4"/>
    <property type="match status" value="1"/>
</dbReference>
<feature type="compositionally biased region" description="Gly residues" evidence="3">
    <location>
        <begin position="1"/>
        <end position="10"/>
    </location>
</feature>
<dbReference type="PROSITE" id="PS50048">
    <property type="entry name" value="ZN2_CY6_FUNGAL_2"/>
    <property type="match status" value="1"/>
</dbReference>
<feature type="region of interest" description="Disordered" evidence="3">
    <location>
        <begin position="233"/>
        <end position="257"/>
    </location>
</feature>
<dbReference type="Gene3D" id="4.10.240.10">
    <property type="entry name" value="Zn(2)-C6 fungal-type DNA-binding domain"/>
    <property type="match status" value="1"/>
</dbReference>
<feature type="region of interest" description="Disordered" evidence="3">
    <location>
        <begin position="762"/>
        <end position="817"/>
    </location>
</feature>
<feature type="region of interest" description="Disordered" evidence="3">
    <location>
        <begin position="1033"/>
        <end position="1071"/>
    </location>
</feature>
<proteinExistence type="predicted"/>
<evidence type="ECO:0000256" key="1">
    <source>
        <dbReference type="ARBA" id="ARBA00004123"/>
    </source>
</evidence>
<feature type="compositionally biased region" description="Polar residues" evidence="3">
    <location>
        <begin position="246"/>
        <end position="257"/>
    </location>
</feature>
<dbReference type="PROSITE" id="PS00463">
    <property type="entry name" value="ZN2_CY6_FUNGAL_1"/>
    <property type="match status" value="1"/>
</dbReference>
<dbReference type="GO" id="GO:0005634">
    <property type="term" value="C:nucleus"/>
    <property type="evidence" value="ECO:0007669"/>
    <property type="project" value="UniProtKB-SubCell"/>
</dbReference>
<gene>
    <name evidence="5" type="ORF">BKCO1_12000118</name>
</gene>
<comment type="caution">
    <text evidence="5">The sequence shown here is derived from an EMBL/GenBank/DDBJ whole genome shotgun (WGS) entry which is preliminary data.</text>
</comment>
<feature type="region of interest" description="Disordered" evidence="3">
    <location>
        <begin position="306"/>
        <end position="354"/>
    </location>
</feature>
<dbReference type="InterPro" id="IPR001138">
    <property type="entry name" value="Zn2Cys6_DnaBD"/>
</dbReference>
<evidence type="ECO:0000313" key="5">
    <source>
        <dbReference type="EMBL" id="OJD36345.1"/>
    </source>
</evidence>
<evidence type="ECO:0000259" key="4">
    <source>
        <dbReference type="PROSITE" id="PS50048"/>
    </source>
</evidence>
<dbReference type="PANTHER" id="PTHR37534">
    <property type="entry name" value="TRANSCRIPTIONAL ACTIVATOR PROTEIN UGA3"/>
    <property type="match status" value="1"/>
</dbReference>
<dbReference type="SUPFAM" id="SSF57701">
    <property type="entry name" value="Zn2/Cys6 DNA-binding domain"/>
    <property type="match status" value="1"/>
</dbReference>
<feature type="compositionally biased region" description="Pro residues" evidence="3">
    <location>
        <begin position="774"/>
        <end position="786"/>
    </location>
</feature>
<accession>A0A1J9R737</accession>
<feature type="region of interest" description="Disordered" evidence="3">
    <location>
        <begin position="1"/>
        <end position="52"/>
    </location>
</feature>
<organism evidence="5 6">
    <name type="scientific">Diplodia corticola</name>
    <dbReference type="NCBI Taxonomy" id="236234"/>
    <lineage>
        <taxon>Eukaryota</taxon>
        <taxon>Fungi</taxon>
        <taxon>Dikarya</taxon>
        <taxon>Ascomycota</taxon>
        <taxon>Pezizomycotina</taxon>
        <taxon>Dothideomycetes</taxon>
        <taxon>Dothideomycetes incertae sedis</taxon>
        <taxon>Botryosphaeriales</taxon>
        <taxon>Botryosphaeriaceae</taxon>
        <taxon>Diplodia</taxon>
    </lineage>
</organism>
<feature type="domain" description="Zn(2)-C6 fungal-type" evidence="4">
    <location>
        <begin position="54"/>
        <end position="82"/>
    </location>
</feature>
<protein>
    <submittedName>
        <fullName evidence="5">C6 finger domain-containing protein</fullName>
    </submittedName>
</protein>
<dbReference type="GO" id="GO:0045944">
    <property type="term" value="P:positive regulation of transcription by RNA polymerase II"/>
    <property type="evidence" value="ECO:0007669"/>
    <property type="project" value="TreeGrafter"/>
</dbReference>
<dbReference type="RefSeq" id="XP_020132605.1">
    <property type="nucleotide sequence ID" value="XM_020270609.1"/>
</dbReference>
<sequence length="1110" mass="122290">MSSVGGGGQASPGSQHQASPNLDGAAGAAKDGSTKAKAAADSTNTKARKRTKTGCLTCRKRRIKCGEERPICNNCVKSKRHCEGYNQRVIFKPPIGDWPGSTPASTLPYHSGVIPGGRPVFQQPFPGSQASGMPYGALQPGQQQYPLPQYGQFTGVDPFTGGAFTSGLVQDSSYVAQTPPYSQAMDHASYQQRSYSMGSMQPEYSRQIQPQPSYPLQAQRQSVHLPYHTTANMGQGIPAYSPPPQDQQYGQHNHAPQQTQYSQGFQYPAATTAADTYRQPLPLTQTAEVMQAADQDVLVWQKVASRRPDEDERLDLQSPESVPRPYPAMPPQVSPDAGQTGIGQPTPTPQHAVSFRGGLQMSGFSEHHASPTEVLQEAAVEYEDDDYYDVDSDDEMELLPAQEQALAHGQQRDFELMMQIHQDSVNELNVRHYNTFLYSGILDQYRAEQVANPLRNPQTARVFAHFIHATGPSLSIFERRVRNASAMFSERPVHPSQQSLWTYTLPMMALNHQGLLHSMLALSSLHIAKLQRASVTPSFKHYAYALKRVHHAVGHPKKRHHVTTLAASLMLGLYEVMTADHVKWTSHLLGAKQLFVEIDYAGMTKAWRKKKAEEDAFERNFAYENPGLTMQQPRYLNKEPSNLPDERVVSNLTGRQVRYDDFGKVFDDQGRSGAKAPEPDLTHYETYQDLWWWFVRHDGFQSAISGNGLLMDYARWSDCPPRAPLGKPDALYGTHDHSMLLLGRISEFASRDRERKIQAVQMNGGQWRPGLGLPGPPAGFGPPPGQSPQAQRPGMPPQQGPPGGGAPPPQIPFYGMAPSSSARYMPSAFKPEQSPSPNPTVKLEDQASLQAATQKAVAEWQSIRDALSHYAAHLGPAFAPLADEFTTPIPSPFGPALQYRSFDIAVLWAQYHMLEIMLARSHPTMPPAAMMAAGVAAQQTARLATDTGRIVAGIFSGLGPRGAPLNPSIGAALIECIMPLFFAGIQYADAAQRDWLVANVKDIEARTGWASAGLVANGCQKVWERAGLAGRGPRYDYRREDPGTNPDERISGRKEERAASEGRSLTLEEEEAARQELSDRRYIWTNPGTRVHWAMGILSEEQDLIRPPGM</sequence>
<dbReference type="Pfam" id="PF11951">
    <property type="entry name" value="Fungal_trans_2"/>
    <property type="match status" value="1"/>
</dbReference>
<evidence type="ECO:0000313" key="6">
    <source>
        <dbReference type="Proteomes" id="UP000183809"/>
    </source>
</evidence>
<dbReference type="InterPro" id="IPR036864">
    <property type="entry name" value="Zn2-C6_fun-type_DNA-bd_sf"/>
</dbReference>
<dbReference type="GO" id="GO:0008270">
    <property type="term" value="F:zinc ion binding"/>
    <property type="evidence" value="ECO:0007669"/>
    <property type="project" value="InterPro"/>
</dbReference>
<feature type="compositionally biased region" description="Pro residues" evidence="3">
    <location>
        <begin position="322"/>
        <end position="333"/>
    </location>
</feature>
<feature type="compositionally biased region" description="Basic and acidic residues" evidence="3">
    <location>
        <begin position="1033"/>
        <end position="1060"/>
    </location>
</feature>
<dbReference type="STRING" id="236234.A0A1J9R737"/>
<feature type="compositionally biased region" description="Pro residues" evidence="3">
    <location>
        <begin position="794"/>
        <end position="811"/>
    </location>
</feature>
<evidence type="ECO:0000256" key="3">
    <source>
        <dbReference type="SAM" id="MobiDB-lite"/>
    </source>
</evidence>
<dbReference type="GeneID" id="31010868"/>
<feature type="compositionally biased region" description="Polar residues" evidence="3">
    <location>
        <begin position="11"/>
        <end position="20"/>
    </location>
</feature>
<dbReference type="GO" id="GO:0000976">
    <property type="term" value="F:transcription cis-regulatory region binding"/>
    <property type="evidence" value="ECO:0007669"/>
    <property type="project" value="TreeGrafter"/>
</dbReference>
<dbReference type="PANTHER" id="PTHR37534:SF23">
    <property type="entry name" value="ZN(II)2CYS6 TRANSCRIPTION FACTOR (EUROFUNG)"/>
    <property type="match status" value="1"/>
</dbReference>
<evidence type="ECO:0000256" key="2">
    <source>
        <dbReference type="ARBA" id="ARBA00023242"/>
    </source>
</evidence>
<dbReference type="Pfam" id="PF00172">
    <property type="entry name" value="Zn_clus"/>
    <property type="match status" value="1"/>
</dbReference>
<dbReference type="OrthoDB" id="5391043at2759"/>
<dbReference type="GO" id="GO:0000981">
    <property type="term" value="F:DNA-binding transcription factor activity, RNA polymerase II-specific"/>
    <property type="evidence" value="ECO:0007669"/>
    <property type="project" value="InterPro"/>
</dbReference>
<dbReference type="SMART" id="SM00066">
    <property type="entry name" value="GAL4"/>
    <property type="match status" value="1"/>
</dbReference>
<keyword evidence="6" id="KW-1185">Reference proteome</keyword>
<reference evidence="5 6" key="1">
    <citation type="submission" date="2016-10" db="EMBL/GenBank/DDBJ databases">
        <title>Proteomics and genomics reveal pathogen-plant mechanisms compatible with a hemibiotrophic lifestyle of Diplodia corticola.</title>
        <authorList>
            <person name="Fernandes I."/>
            <person name="De Jonge R."/>
            <person name="Van De Peer Y."/>
            <person name="Devreese B."/>
            <person name="Alves A."/>
            <person name="Esteves A.C."/>
        </authorList>
    </citation>
    <scope>NUCLEOTIDE SEQUENCE [LARGE SCALE GENOMIC DNA]</scope>
    <source>
        <strain evidence="5 6">CBS 112549</strain>
    </source>
</reference>
<dbReference type="EMBL" id="MNUE01000012">
    <property type="protein sequence ID" value="OJD36345.1"/>
    <property type="molecule type" value="Genomic_DNA"/>
</dbReference>
<dbReference type="InterPro" id="IPR021858">
    <property type="entry name" value="Fun_TF"/>
</dbReference>
<feature type="compositionally biased region" description="Polar residues" evidence="3">
    <location>
        <begin position="342"/>
        <end position="351"/>
    </location>
</feature>
<name>A0A1J9R737_9PEZI</name>